<name>A0AAE3EDE4_9FIRM</name>
<dbReference type="AlphaFoldDB" id="A0AAE3EDE4"/>
<dbReference type="PIRSF" id="PIRSF019455">
    <property type="entry name" value="CopR_AtkY"/>
    <property type="match status" value="1"/>
</dbReference>
<evidence type="ECO:0000256" key="3">
    <source>
        <dbReference type="ARBA" id="ARBA00023125"/>
    </source>
</evidence>
<evidence type="ECO:0000313" key="6">
    <source>
        <dbReference type="Proteomes" id="UP001198182"/>
    </source>
</evidence>
<evidence type="ECO:0000256" key="2">
    <source>
        <dbReference type="ARBA" id="ARBA00023015"/>
    </source>
</evidence>
<dbReference type="Pfam" id="PF03965">
    <property type="entry name" value="Penicillinase_R"/>
    <property type="match status" value="1"/>
</dbReference>
<dbReference type="GO" id="GO:0045892">
    <property type="term" value="P:negative regulation of DNA-templated transcription"/>
    <property type="evidence" value="ECO:0007669"/>
    <property type="project" value="InterPro"/>
</dbReference>
<comment type="similarity">
    <text evidence="1">Belongs to the BlaI transcriptional regulatory family.</text>
</comment>
<dbReference type="InterPro" id="IPR036388">
    <property type="entry name" value="WH-like_DNA-bd_sf"/>
</dbReference>
<dbReference type="EMBL" id="JAJEQR010000039">
    <property type="protein sequence ID" value="MCC2231785.1"/>
    <property type="molecule type" value="Genomic_DNA"/>
</dbReference>
<evidence type="ECO:0000256" key="4">
    <source>
        <dbReference type="ARBA" id="ARBA00023163"/>
    </source>
</evidence>
<keyword evidence="2" id="KW-0805">Transcription regulation</keyword>
<keyword evidence="6" id="KW-1185">Reference proteome</keyword>
<reference evidence="5" key="1">
    <citation type="submission" date="2021-10" db="EMBL/GenBank/DDBJ databases">
        <title>Anaerobic single-cell dispensing facilitates the cultivation of human gut bacteria.</title>
        <authorList>
            <person name="Afrizal A."/>
        </authorList>
    </citation>
    <scope>NUCLEOTIDE SEQUENCE</scope>
    <source>
        <strain evidence="5">CLA-AA-H215</strain>
    </source>
</reference>
<accession>A0AAE3EDE4</accession>
<dbReference type="GO" id="GO:0003677">
    <property type="term" value="F:DNA binding"/>
    <property type="evidence" value="ECO:0007669"/>
    <property type="project" value="UniProtKB-KW"/>
</dbReference>
<dbReference type="Gene3D" id="1.10.4040.10">
    <property type="entry name" value="Penicillinase repressor domain"/>
    <property type="match status" value="1"/>
</dbReference>
<dbReference type="RefSeq" id="WP_308454270.1">
    <property type="nucleotide sequence ID" value="NZ_JAJEQR010000039.1"/>
</dbReference>
<keyword evidence="4" id="KW-0804">Transcription</keyword>
<dbReference type="Proteomes" id="UP001198182">
    <property type="component" value="Unassembled WGS sequence"/>
</dbReference>
<dbReference type="Gene3D" id="1.10.10.10">
    <property type="entry name" value="Winged helix-like DNA-binding domain superfamily/Winged helix DNA-binding domain"/>
    <property type="match status" value="1"/>
</dbReference>
<keyword evidence="3" id="KW-0238">DNA-binding</keyword>
<protein>
    <submittedName>
        <fullName evidence="5">BlaI/MecI/CopY family transcriptional regulator</fullName>
    </submittedName>
</protein>
<gene>
    <name evidence="5" type="ORF">LKD81_12390</name>
</gene>
<evidence type="ECO:0000313" key="5">
    <source>
        <dbReference type="EMBL" id="MCC2231785.1"/>
    </source>
</evidence>
<dbReference type="SUPFAM" id="SSF46785">
    <property type="entry name" value="Winged helix' DNA-binding domain"/>
    <property type="match status" value="1"/>
</dbReference>
<sequence length="139" mass="15882">METTMESLDAIMAAYEDRNLSPTETLIMKAIWDAGTDISVPELMTIMKERYDKDYKRTTIGTFLLRLSEKGFVKSYRLGKLSYIRVVKSEAAYREKLAVEQTDFWFEGKASNFLSALCNSKGITKDDAEKIQEILDGLE</sequence>
<dbReference type="InterPro" id="IPR036390">
    <property type="entry name" value="WH_DNA-bd_sf"/>
</dbReference>
<dbReference type="InterPro" id="IPR005650">
    <property type="entry name" value="BlaI_family"/>
</dbReference>
<comment type="caution">
    <text evidence="5">The sequence shown here is derived from an EMBL/GenBank/DDBJ whole genome shotgun (WGS) entry which is preliminary data.</text>
</comment>
<proteinExistence type="inferred from homology"/>
<organism evidence="5 6">
    <name type="scientific">Hominifimenecus microfluidus</name>
    <dbReference type="NCBI Taxonomy" id="2885348"/>
    <lineage>
        <taxon>Bacteria</taxon>
        <taxon>Bacillati</taxon>
        <taxon>Bacillota</taxon>
        <taxon>Clostridia</taxon>
        <taxon>Lachnospirales</taxon>
        <taxon>Lachnospiraceae</taxon>
        <taxon>Hominifimenecus</taxon>
    </lineage>
</organism>
<evidence type="ECO:0000256" key="1">
    <source>
        <dbReference type="ARBA" id="ARBA00011046"/>
    </source>
</evidence>